<protein>
    <submittedName>
        <fullName evidence="7">DNA polymerase delta subunit 2-like protein</fullName>
    </submittedName>
</protein>
<dbReference type="GO" id="GO:0006271">
    <property type="term" value="P:DNA strand elongation involved in DNA replication"/>
    <property type="evidence" value="ECO:0007669"/>
    <property type="project" value="TreeGrafter"/>
</dbReference>
<keyword evidence="3" id="KW-0235">DNA replication</keyword>
<evidence type="ECO:0000313" key="8">
    <source>
        <dbReference type="Proteomes" id="UP000285301"/>
    </source>
</evidence>
<evidence type="ECO:0000256" key="4">
    <source>
        <dbReference type="ARBA" id="ARBA00023242"/>
    </source>
</evidence>
<dbReference type="GO" id="GO:0003677">
    <property type="term" value="F:DNA binding"/>
    <property type="evidence" value="ECO:0007669"/>
    <property type="project" value="InterPro"/>
</dbReference>
<evidence type="ECO:0000259" key="6">
    <source>
        <dbReference type="Pfam" id="PF18018"/>
    </source>
</evidence>
<reference evidence="7 8" key="1">
    <citation type="journal article" date="2018" name="Gigascience">
        <title>Genomes of trombidid mites reveal novel predicted allergens and laterally-transferred genes associated with secondary metabolism.</title>
        <authorList>
            <person name="Dong X."/>
            <person name="Chaisiri K."/>
            <person name="Xia D."/>
            <person name="Armstrong S.D."/>
            <person name="Fang Y."/>
            <person name="Donnelly M.J."/>
            <person name="Kadowaki T."/>
            <person name="McGarry J.W."/>
            <person name="Darby A.C."/>
            <person name="Makepeace B.L."/>
        </authorList>
    </citation>
    <scope>NUCLEOTIDE SEQUENCE [LARGE SCALE GENOMIC DNA]</scope>
    <source>
        <strain evidence="7">UoL-WK</strain>
    </source>
</reference>
<comment type="caution">
    <text evidence="7">The sequence shown here is derived from an EMBL/GenBank/DDBJ whole genome shotgun (WGS) entry which is preliminary data.</text>
</comment>
<dbReference type="STRING" id="1965070.A0A3S3P7U7"/>
<dbReference type="EMBL" id="NCKU01002346">
    <property type="protein sequence ID" value="RWS09785.1"/>
    <property type="molecule type" value="Genomic_DNA"/>
</dbReference>
<dbReference type="GO" id="GO:0043625">
    <property type="term" value="C:delta DNA polymerase complex"/>
    <property type="evidence" value="ECO:0007669"/>
    <property type="project" value="TreeGrafter"/>
</dbReference>
<evidence type="ECO:0000313" key="7">
    <source>
        <dbReference type="EMBL" id="RWS09785.1"/>
    </source>
</evidence>
<keyword evidence="8" id="KW-1185">Reference proteome</keyword>
<comment type="similarity">
    <text evidence="2">Belongs to the DNA polymerase delta/II small subunit family.</text>
</comment>
<feature type="domain" description="DNA polymerase delta subunit OB-fold" evidence="6">
    <location>
        <begin position="32"/>
        <end position="162"/>
    </location>
</feature>
<dbReference type="PANTHER" id="PTHR10416:SF0">
    <property type="entry name" value="DNA POLYMERASE DELTA SUBUNIT 2"/>
    <property type="match status" value="1"/>
</dbReference>
<name>A0A3S3P7U7_9ACAR</name>
<dbReference type="AlphaFoldDB" id="A0A3S3P7U7"/>
<dbReference type="InterPro" id="IPR040663">
    <property type="entry name" value="DNA_pol_D_N"/>
</dbReference>
<dbReference type="InterPro" id="IPR024826">
    <property type="entry name" value="DNA_pol_delta/II_ssu"/>
</dbReference>
<evidence type="ECO:0000259" key="5">
    <source>
        <dbReference type="Pfam" id="PF04042"/>
    </source>
</evidence>
<evidence type="ECO:0000256" key="1">
    <source>
        <dbReference type="ARBA" id="ARBA00004123"/>
    </source>
</evidence>
<dbReference type="InterPro" id="IPR041863">
    <property type="entry name" value="PolD2_C"/>
</dbReference>
<evidence type="ECO:0000256" key="2">
    <source>
        <dbReference type="ARBA" id="ARBA00006035"/>
    </source>
</evidence>
<dbReference type="Gene3D" id="3.60.21.50">
    <property type="match status" value="1"/>
</dbReference>
<proteinExistence type="inferred from homology"/>
<gene>
    <name evidence="7" type="ORF">B4U79_00650</name>
</gene>
<dbReference type="Proteomes" id="UP000285301">
    <property type="component" value="Unassembled WGS sequence"/>
</dbReference>
<feature type="domain" description="DNA polymerase alpha/delta/epsilon subunit B" evidence="5">
    <location>
        <begin position="183"/>
        <end position="400"/>
    </location>
</feature>
<dbReference type="PANTHER" id="PTHR10416">
    <property type="entry name" value="DNA POLYMERASE DELTA SUBUNIT 2"/>
    <property type="match status" value="1"/>
</dbReference>
<dbReference type="CDD" id="cd07387">
    <property type="entry name" value="MPP_PolD2_C"/>
    <property type="match status" value="1"/>
</dbReference>
<evidence type="ECO:0000256" key="3">
    <source>
        <dbReference type="ARBA" id="ARBA00022705"/>
    </source>
</evidence>
<dbReference type="Pfam" id="PF18018">
    <property type="entry name" value="DNA_pol_D_N"/>
    <property type="match status" value="1"/>
</dbReference>
<dbReference type="InterPro" id="IPR007185">
    <property type="entry name" value="DNA_pol_a/d/e_bsu"/>
</dbReference>
<dbReference type="Pfam" id="PF04042">
    <property type="entry name" value="DNA_pol_E_B"/>
    <property type="match status" value="1"/>
</dbReference>
<organism evidence="7 8">
    <name type="scientific">Dinothrombium tinctorium</name>
    <dbReference type="NCBI Taxonomy" id="1965070"/>
    <lineage>
        <taxon>Eukaryota</taxon>
        <taxon>Metazoa</taxon>
        <taxon>Ecdysozoa</taxon>
        <taxon>Arthropoda</taxon>
        <taxon>Chelicerata</taxon>
        <taxon>Arachnida</taxon>
        <taxon>Acari</taxon>
        <taxon>Acariformes</taxon>
        <taxon>Trombidiformes</taxon>
        <taxon>Prostigmata</taxon>
        <taxon>Anystina</taxon>
        <taxon>Parasitengona</taxon>
        <taxon>Trombidioidea</taxon>
        <taxon>Trombidiidae</taxon>
        <taxon>Dinothrombium</taxon>
    </lineage>
</organism>
<dbReference type="OrthoDB" id="3763at2759"/>
<keyword evidence="4" id="KW-0539">Nucleus</keyword>
<comment type="subcellular location">
    <subcellularLocation>
        <location evidence="1">Nucleus</location>
    </subcellularLocation>
</comment>
<sequence>MEADVLELERSSVLFEDKCERFAVREQVYTSQYYPYYNARLKIMYPWIKESAELKWGADVRIIKLIDLTPNSGEKVCIIGTLFKKTTLQPTILKELSEEHQLIPQPAMEKYISAEDVVFLQDERETVQLIGNFDVHSVTTGITIAILGYEEDDGNKFLVEDYCFASFNETVERPLSNEEKYVAIISDLGFSTKSSINLLSARNMFVDFVTGSGVGKQNIEKAAKVVKVIIAGNCISKDVKSQEQEEQKKTVSWSKKTKSHTLEVLKVIDDFLVQIGKSIDVDVMPGDNDATSVMLPQQPLHPCLLPKASVLSSIRCVTNPYSASFDSTVFLGTSGQNVDSIRQYTNLDEPVDILERTLLWRHLVPSAPDTLASYPFSDKDPFVITECPHVYFAGNQKSFNTKLIELQNGQVVRLVAVPQFESSFNCVLINLENLQCELVAFG</sequence>
<accession>A0A3S3P7U7</accession>